<keyword evidence="5" id="KW-0121">Carboxypeptidase</keyword>
<evidence type="ECO:0000256" key="14">
    <source>
        <dbReference type="SAM" id="MobiDB-lite"/>
    </source>
</evidence>
<dbReference type="GO" id="GO:0009252">
    <property type="term" value="P:peptidoglycan biosynthetic process"/>
    <property type="evidence" value="ECO:0007669"/>
    <property type="project" value="UniProtKB-KW"/>
</dbReference>
<evidence type="ECO:0000259" key="16">
    <source>
        <dbReference type="Pfam" id="PF03717"/>
    </source>
</evidence>
<keyword evidence="8" id="KW-0378">Hydrolase</keyword>
<dbReference type="InterPro" id="IPR001460">
    <property type="entry name" value="PCN-bd_Tpept"/>
</dbReference>
<dbReference type="GO" id="GO:0071972">
    <property type="term" value="F:peptidoglycan L,D-transpeptidase activity"/>
    <property type="evidence" value="ECO:0007669"/>
    <property type="project" value="TreeGrafter"/>
</dbReference>
<keyword evidence="3" id="KW-1003">Cell membrane</keyword>
<evidence type="ECO:0000256" key="10">
    <source>
        <dbReference type="ARBA" id="ARBA00022984"/>
    </source>
</evidence>
<sequence>MSAEPSIIFSDPNERQGSFLRRTFVLGGLTTLGGLALTGRLAQLQVFQAQEYATLASNNQFNFRLVPPPRGRILDRHGVVIAGNRPSFRVLVVRDETKDLDQTLDLLGRLLPDTLERRRSIIRDVNAAPRFSPVPVKSDLTWEEFARVNLYANELPGVMADMNEARFYPFGGSFAHVIGYVAKPNDRDIKAIEERGEDVPQILYNPGFRIGRQGVEKAFDSDLRGEAGGNRVEVDARGRVVAEDIGGSRPAIPGKDVVLTLDADVQNRALEVFGDESGACVVMDIRNGDILCMVSAPSFDANLFVGGVPSKVYRALSDYERKPLLDKTLNGVFHPGSTFKMTTALAILDAGVDPTERVVCTGGYRYGSRVFRCWEHGGHGAQDMHNAIKNSCDVYFYHMANRAGVDRIQETAKKIGFMQTFDIGVGNQKPGSVPSRAWKAHYNRNNPNPESRVWFPGETLSVAIGQGDVNVTALQLAVMTSRIANAQKAVVPRLIKSVGGVERPSGAAVADLPFPREHLEIVRQGMIAVANDRSGTAYRQSQLGLGDIQMAGKTGTAQVSSYDRRKSRKSDVWALKDHNLFVAFAPIDAPRYAVAVIVEHGGKGGATAGAPRAREVMRTTLLKDPEMLARIQRPLPPEALAPEAPEGVEAGAAPEDPVAATAVPAPEPAAAAPAPAGPQPYLQAPPQ</sequence>
<evidence type="ECO:0000313" key="17">
    <source>
        <dbReference type="EMBL" id="MBB4083355.1"/>
    </source>
</evidence>
<evidence type="ECO:0000256" key="11">
    <source>
        <dbReference type="ARBA" id="ARBA00022989"/>
    </source>
</evidence>
<evidence type="ECO:0000313" key="18">
    <source>
        <dbReference type="Proteomes" id="UP000529946"/>
    </source>
</evidence>
<dbReference type="InterPro" id="IPR012338">
    <property type="entry name" value="Beta-lactam/transpept-like"/>
</dbReference>
<evidence type="ECO:0000256" key="5">
    <source>
        <dbReference type="ARBA" id="ARBA00022645"/>
    </source>
</evidence>
<dbReference type="GO" id="GO:0008658">
    <property type="term" value="F:penicillin binding"/>
    <property type="evidence" value="ECO:0007669"/>
    <property type="project" value="InterPro"/>
</dbReference>
<comment type="caution">
    <text evidence="17">The sequence shown here is derived from an EMBL/GenBank/DDBJ whole genome shotgun (WGS) entry which is preliminary data.</text>
</comment>
<dbReference type="Pfam" id="PF00905">
    <property type="entry name" value="Transpeptidase"/>
    <property type="match status" value="1"/>
</dbReference>
<feature type="compositionally biased region" description="Low complexity" evidence="14">
    <location>
        <begin position="640"/>
        <end position="674"/>
    </location>
</feature>
<keyword evidence="7" id="KW-0812">Transmembrane</keyword>
<dbReference type="InterPro" id="IPR050515">
    <property type="entry name" value="Beta-lactam/transpept"/>
</dbReference>
<keyword evidence="10" id="KW-0573">Peptidoglycan synthesis</keyword>
<dbReference type="GO" id="GO:0005886">
    <property type="term" value="C:plasma membrane"/>
    <property type="evidence" value="ECO:0007669"/>
    <property type="project" value="UniProtKB-SubCell"/>
</dbReference>
<evidence type="ECO:0000256" key="6">
    <source>
        <dbReference type="ARBA" id="ARBA00022670"/>
    </source>
</evidence>
<evidence type="ECO:0000256" key="13">
    <source>
        <dbReference type="ARBA" id="ARBA00023316"/>
    </source>
</evidence>
<evidence type="ECO:0000259" key="15">
    <source>
        <dbReference type="Pfam" id="PF00905"/>
    </source>
</evidence>
<dbReference type="RefSeq" id="WP_183204454.1">
    <property type="nucleotide sequence ID" value="NZ_BAAAER010000001.1"/>
</dbReference>
<keyword evidence="12" id="KW-0472">Membrane</keyword>
<dbReference type="AlphaFoldDB" id="A0A7W6NPE9"/>
<dbReference type="GO" id="GO:0006508">
    <property type="term" value="P:proteolysis"/>
    <property type="evidence" value="ECO:0007669"/>
    <property type="project" value="UniProtKB-KW"/>
</dbReference>
<dbReference type="InterPro" id="IPR036138">
    <property type="entry name" value="PBP_dimer_sf"/>
</dbReference>
<feature type="domain" description="Penicillin-binding protein dimerisation" evidence="16">
    <location>
        <begin position="66"/>
        <end position="243"/>
    </location>
</feature>
<dbReference type="EMBL" id="JACIDM010000002">
    <property type="protein sequence ID" value="MBB4083355.1"/>
    <property type="molecule type" value="Genomic_DNA"/>
</dbReference>
<dbReference type="Gene3D" id="3.40.710.10">
    <property type="entry name" value="DD-peptidase/beta-lactamase superfamily"/>
    <property type="match status" value="1"/>
</dbReference>
<feature type="region of interest" description="Disordered" evidence="14">
    <location>
        <begin position="635"/>
        <end position="687"/>
    </location>
</feature>
<evidence type="ECO:0000256" key="4">
    <source>
        <dbReference type="ARBA" id="ARBA00022519"/>
    </source>
</evidence>
<proteinExistence type="predicted"/>
<dbReference type="GO" id="GO:0009002">
    <property type="term" value="F:serine-type D-Ala-D-Ala carboxypeptidase activity"/>
    <property type="evidence" value="ECO:0007669"/>
    <property type="project" value="InterPro"/>
</dbReference>
<dbReference type="Gene3D" id="3.90.1310.10">
    <property type="entry name" value="Penicillin-binding protein 2a (Domain 2)"/>
    <property type="match status" value="1"/>
</dbReference>
<protein>
    <submittedName>
        <fullName evidence="17">Penicillin-binding protein 2</fullName>
    </submittedName>
</protein>
<evidence type="ECO:0000256" key="1">
    <source>
        <dbReference type="ARBA" id="ARBA00004167"/>
    </source>
</evidence>
<dbReference type="SUPFAM" id="SSF56519">
    <property type="entry name" value="Penicillin binding protein dimerisation domain"/>
    <property type="match status" value="1"/>
</dbReference>
<name>A0A7W6NPE9_9CAUL</name>
<dbReference type="GO" id="GO:0008360">
    <property type="term" value="P:regulation of cell shape"/>
    <property type="evidence" value="ECO:0007669"/>
    <property type="project" value="UniProtKB-KW"/>
</dbReference>
<dbReference type="PANTHER" id="PTHR30627">
    <property type="entry name" value="PEPTIDOGLYCAN D,D-TRANSPEPTIDASE"/>
    <property type="match status" value="1"/>
</dbReference>
<evidence type="ECO:0000256" key="2">
    <source>
        <dbReference type="ARBA" id="ARBA00004236"/>
    </source>
</evidence>
<dbReference type="InterPro" id="IPR017790">
    <property type="entry name" value="Penicillin-binding_protein_2"/>
</dbReference>
<keyword evidence="13" id="KW-0961">Cell wall biogenesis/degradation</keyword>
<feature type="compositionally biased region" description="Pro residues" evidence="14">
    <location>
        <begin position="675"/>
        <end position="687"/>
    </location>
</feature>
<reference evidence="17 18" key="1">
    <citation type="submission" date="2020-08" db="EMBL/GenBank/DDBJ databases">
        <title>Genomic Encyclopedia of Type Strains, Phase IV (KMG-IV): sequencing the most valuable type-strain genomes for metagenomic binning, comparative biology and taxonomic classification.</title>
        <authorList>
            <person name="Goeker M."/>
        </authorList>
    </citation>
    <scope>NUCLEOTIDE SEQUENCE [LARGE SCALE GENOMIC DNA]</scope>
    <source>
        <strain evidence="17 18">DSM 23960</strain>
    </source>
</reference>
<evidence type="ECO:0000256" key="3">
    <source>
        <dbReference type="ARBA" id="ARBA00022475"/>
    </source>
</evidence>
<keyword evidence="6" id="KW-0645">Protease</keyword>
<dbReference type="Pfam" id="PF03717">
    <property type="entry name" value="PBP_dimer"/>
    <property type="match status" value="1"/>
</dbReference>
<dbReference type="SUPFAM" id="SSF56601">
    <property type="entry name" value="beta-lactamase/transpeptidase-like"/>
    <property type="match status" value="1"/>
</dbReference>
<gene>
    <name evidence="17" type="ORF">GGR12_002221</name>
</gene>
<keyword evidence="4" id="KW-0997">Cell inner membrane</keyword>
<organism evidence="17 18">
    <name type="scientific">Brevundimonas lenta</name>
    <dbReference type="NCBI Taxonomy" id="424796"/>
    <lineage>
        <taxon>Bacteria</taxon>
        <taxon>Pseudomonadati</taxon>
        <taxon>Pseudomonadota</taxon>
        <taxon>Alphaproteobacteria</taxon>
        <taxon>Caulobacterales</taxon>
        <taxon>Caulobacteraceae</taxon>
        <taxon>Brevundimonas</taxon>
    </lineage>
</organism>
<feature type="domain" description="Penicillin-binding protein transpeptidase" evidence="15">
    <location>
        <begin position="278"/>
        <end position="617"/>
    </location>
</feature>
<dbReference type="NCBIfam" id="TIGR03423">
    <property type="entry name" value="pbp2_mrdA"/>
    <property type="match status" value="1"/>
</dbReference>
<accession>A0A7W6NPE9</accession>
<evidence type="ECO:0000256" key="7">
    <source>
        <dbReference type="ARBA" id="ARBA00022692"/>
    </source>
</evidence>
<evidence type="ECO:0000256" key="9">
    <source>
        <dbReference type="ARBA" id="ARBA00022960"/>
    </source>
</evidence>
<comment type="subcellular location">
    <subcellularLocation>
        <location evidence="2">Cell membrane</location>
    </subcellularLocation>
    <subcellularLocation>
        <location evidence="1">Membrane</location>
        <topology evidence="1">Single-pass membrane protein</topology>
    </subcellularLocation>
</comment>
<dbReference type="GO" id="GO:0071555">
    <property type="term" value="P:cell wall organization"/>
    <property type="evidence" value="ECO:0007669"/>
    <property type="project" value="UniProtKB-KW"/>
</dbReference>
<dbReference type="PANTHER" id="PTHR30627:SF2">
    <property type="entry name" value="PEPTIDOGLYCAN D,D-TRANSPEPTIDASE MRDA"/>
    <property type="match status" value="1"/>
</dbReference>
<dbReference type="InterPro" id="IPR005311">
    <property type="entry name" value="PBP_dimer"/>
</dbReference>
<keyword evidence="9" id="KW-0133">Cell shape</keyword>
<keyword evidence="11" id="KW-1133">Transmembrane helix</keyword>
<keyword evidence="18" id="KW-1185">Reference proteome</keyword>
<evidence type="ECO:0000256" key="12">
    <source>
        <dbReference type="ARBA" id="ARBA00023136"/>
    </source>
</evidence>
<evidence type="ECO:0000256" key="8">
    <source>
        <dbReference type="ARBA" id="ARBA00022801"/>
    </source>
</evidence>
<dbReference type="Proteomes" id="UP000529946">
    <property type="component" value="Unassembled WGS sequence"/>
</dbReference>